<evidence type="ECO:0000313" key="2">
    <source>
        <dbReference type="Proteomes" id="UP000249499"/>
    </source>
</evidence>
<sequence length="82" mass="8654">MTADLDQAMTEFVRTAAMHVLEIDAEDRDDYINGLHESWVSIGLQSGMDDAAAHENADLLADSTREMVSAIEKSGGAGGGTA</sequence>
<reference evidence="2" key="2">
    <citation type="journal article" date="2023" name="MicrobiologyOpen">
        <title>Genomics of the tumorigenes clade of the family Rhizobiaceae and description of Rhizobium rhododendri sp. nov.</title>
        <authorList>
            <person name="Kuzmanovic N."/>
            <person name="diCenzo G.C."/>
            <person name="Bunk B."/>
            <person name="Sproeer C."/>
            <person name="Fruehling A."/>
            <person name="Neumann-Schaal M."/>
            <person name="Overmann J."/>
            <person name="Smalla K."/>
        </authorList>
    </citation>
    <scope>NUCLEOTIDE SEQUENCE [LARGE SCALE GENOMIC DNA]</scope>
    <source>
        <strain evidence="2">1078</strain>
    </source>
</reference>
<proteinExistence type="predicted"/>
<reference evidence="1 2" key="1">
    <citation type="journal article" date="2018" name="Sci. Rep.">
        <title>Rhizobium tumorigenes sp. nov., a novel plant tumorigenic bacterium isolated from cane gall tumors on thornless blackberry.</title>
        <authorList>
            <person name="Kuzmanovi N."/>
            <person name="Smalla K."/>
            <person name="Gronow S."/>
            <person name="PuBawska J."/>
        </authorList>
    </citation>
    <scope>NUCLEOTIDE SEQUENCE [LARGE SCALE GENOMIC DNA]</scope>
    <source>
        <strain evidence="1 2">1078</strain>
    </source>
</reference>
<evidence type="ECO:0000313" key="1">
    <source>
        <dbReference type="EMBL" id="WFR94580.1"/>
    </source>
</evidence>
<protein>
    <submittedName>
        <fullName evidence="1">Uncharacterized protein</fullName>
    </submittedName>
</protein>
<dbReference type="RefSeq" id="WP_111222036.1">
    <property type="nucleotide sequence ID" value="NZ_CP117255.1"/>
</dbReference>
<gene>
    <name evidence="1" type="ORF">PR017_12175</name>
</gene>
<dbReference type="EMBL" id="CP117255">
    <property type="protein sequence ID" value="WFR94580.1"/>
    <property type="molecule type" value="Genomic_DNA"/>
</dbReference>
<dbReference type="Proteomes" id="UP000249499">
    <property type="component" value="Chromosome"/>
</dbReference>
<keyword evidence="2" id="KW-1185">Reference proteome</keyword>
<organism evidence="1 2">
    <name type="scientific">Rhizobium tumorigenes</name>
    <dbReference type="NCBI Taxonomy" id="2041385"/>
    <lineage>
        <taxon>Bacteria</taxon>
        <taxon>Pseudomonadati</taxon>
        <taxon>Pseudomonadota</taxon>
        <taxon>Alphaproteobacteria</taxon>
        <taxon>Hyphomicrobiales</taxon>
        <taxon>Rhizobiaceae</taxon>
        <taxon>Rhizobium/Agrobacterium group</taxon>
        <taxon>Rhizobium</taxon>
    </lineage>
</organism>
<accession>A0AAF1K371</accession>
<name>A0AAF1K371_9HYPH</name>
<dbReference type="AlphaFoldDB" id="A0AAF1K371"/>
<dbReference type="KEGG" id="rtu:PR017_12175"/>